<evidence type="ECO:0000256" key="3">
    <source>
        <dbReference type="ARBA" id="ARBA00012151"/>
    </source>
</evidence>
<evidence type="ECO:0000256" key="1">
    <source>
        <dbReference type="ARBA" id="ARBA00004141"/>
    </source>
</evidence>
<feature type="region of interest" description="Disordered" evidence="11">
    <location>
        <begin position="1"/>
        <end position="43"/>
    </location>
</feature>
<evidence type="ECO:0000256" key="9">
    <source>
        <dbReference type="ARBA" id="ARBA00023136"/>
    </source>
</evidence>
<proteinExistence type="inferred from homology"/>
<evidence type="ECO:0000256" key="7">
    <source>
        <dbReference type="ARBA" id="ARBA00022692"/>
    </source>
</evidence>
<dbReference type="EMBL" id="JAWDJX010000001">
    <property type="protein sequence ID" value="KAK3058934.1"/>
    <property type="molecule type" value="Genomic_DNA"/>
</dbReference>
<keyword evidence="8 10" id="KW-1133">Transmembrane helix</keyword>
<reference evidence="12" key="1">
    <citation type="submission" date="2023-04" db="EMBL/GenBank/DDBJ databases">
        <title>Black Yeasts Isolated from many extreme environments.</title>
        <authorList>
            <person name="Coleine C."/>
            <person name="Stajich J.E."/>
            <person name="Selbmann L."/>
        </authorList>
    </citation>
    <scope>NUCLEOTIDE SEQUENCE</scope>
    <source>
        <strain evidence="12">CCFEE 5312</strain>
    </source>
</reference>
<feature type="transmembrane region" description="Helical" evidence="10">
    <location>
        <begin position="105"/>
        <end position="123"/>
    </location>
</feature>
<accession>A0AAJ0LXK5</accession>
<dbReference type="GO" id="GO:0004671">
    <property type="term" value="F:protein C-terminal S-isoprenylcysteine carboxyl O-methyltransferase activity"/>
    <property type="evidence" value="ECO:0007669"/>
    <property type="project" value="UniProtKB-EC"/>
</dbReference>
<dbReference type="AlphaFoldDB" id="A0AAJ0LXK5"/>
<dbReference type="EC" id="2.1.1.100" evidence="3 10"/>
<evidence type="ECO:0000256" key="6">
    <source>
        <dbReference type="ARBA" id="ARBA00022691"/>
    </source>
</evidence>
<keyword evidence="4 10" id="KW-0489">Methyltransferase</keyword>
<dbReference type="PANTHER" id="PTHR12714">
    <property type="entry name" value="PROTEIN-S ISOPRENYLCYSTEINE O-METHYLTRANSFERASE"/>
    <property type="match status" value="1"/>
</dbReference>
<dbReference type="Proteomes" id="UP001271007">
    <property type="component" value="Unassembled WGS sequence"/>
</dbReference>
<evidence type="ECO:0000256" key="4">
    <source>
        <dbReference type="ARBA" id="ARBA00022603"/>
    </source>
</evidence>
<comment type="subcellular location">
    <subcellularLocation>
        <location evidence="10">Endoplasmic reticulum membrane</location>
        <topology evidence="10">Multi-pass membrane protein</topology>
    </subcellularLocation>
    <subcellularLocation>
        <location evidence="1">Membrane</location>
        <topology evidence="1">Multi-pass membrane protein</topology>
    </subcellularLocation>
</comment>
<name>A0AAJ0LXK5_9PEZI</name>
<feature type="compositionally biased region" description="Polar residues" evidence="11">
    <location>
        <begin position="1"/>
        <end position="15"/>
    </location>
</feature>
<evidence type="ECO:0000256" key="5">
    <source>
        <dbReference type="ARBA" id="ARBA00022679"/>
    </source>
</evidence>
<dbReference type="PROSITE" id="PS51564">
    <property type="entry name" value="SAM_ICMT"/>
    <property type="match status" value="1"/>
</dbReference>
<feature type="transmembrane region" description="Helical" evidence="10">
    <location>
        <begin position="76"/>
        <end position="99"/>
    </location>
</feature>
<evidence type="ECO:0000256" key="11">
    <source>
        <dbReference type="SAM" id="MobiDB-lite"/>
    </source>
</evidence>
<keyword evidence="10" id="KW-0256">Endoplasmic reticulum</keyword>
<organism evidence="12 13">
    <name type="scientific">Extremus antarcticus</name>
    <dbReference type="NCBI Taxonomy" id="702011"/>
    <lineage>
        <taxon>Eukaryota</taxon>
        <taxon>Fungi</taxon>
        <taxon>Dikarya</taxon>
        <taxon>Ascomycota</taxon>
        <taxon>Pezizomycotina</taxon>
        <taxon>Dothideomycetes</taxon>
        <taxon>Dothideomycetidae</taxon>
        <taxon>Mycosphaerellales</taxon>
        <taxon>Extremaceae</taxon>
        <taxon>Extremus</taxon>
    </lineage>
</organism>
<dbReference type="GO" id="GO:0005789">
    <property type="term" value="C:endoplasmic reticulum membrane"/>
    <property type="evidence" value="ECO:0007669"/>
    <property type="project" value="UniProtKB-SubCell"/>
</dbReference>
<protein>
    <recommendedName>
        <fullName evidence="3 10">Protein-S-isoprenylcysteine O-methyltransferase</fullName>
        <ecNumber evidence="3 10">2.1.1.100</ecNumber>
    </recommendedName>
</protein>
<comment type="similarity">
    <text evidence="2 10">Belongs to the class VI-like SAM-binding methyltransferase superfamily. Isoprenylcysteine carboxyl methyltransferase family.</text>
</comment>
<comment type="catalytic activity">
    <reaction evidence="10">
        <text>[protein]-C-terminal S-[(2E,6E)-farnesyl]-L-cysteine + S-adenosyl-L-methionine = [protein]-C-terminal S-[(2E,6E)-farnesyl]-L-cysteine methyl ester + S-adenosyl-L-homocysteine</text>
        <dbReference type="Rhea" id="RHEA:21672"/>
        <dbReference type="Rhea" id="RHEA-COMP:12125"/>
        <dbReference type="Rhea" id="RHEA-COMP:12126"/>
        <dbReference type="ChEBI" id="CHEBI:57856"/>
        <dbReference type="ChEBI" id="CHEBI:59789"/>
        <dbReference type="ChEBI" id="CHEBI:90510"/>
        <dbReference type="ChEBI" id="CHEBI:90511"/>
        <dbReference type="EC" id="2.1.1.100"/>
    </reaction>
</comment>
<keyword evidence="6 10" id="KW-0949">S-adenosyl-L-methionine</keyword>
<feature type="transmembrane region" description="Helical" evidence="10">
    <location>
        <begin position="135"/>
        <end position="154"/>
    </location>
</feature>
<evidence type="ECO:0000256" key="2">
    <source>
        <dbReference type="ARBA" id="ARBA00009140"/>
    </source>
</evidence>
<dbReference type="InterPro" id="IPR007269">
    <property type="entry name" value="ICMT_MeTrfase"/>
</dbReference>
<keyword evidence="9 10" id="KW-0472">Membrane</keyword>
<dbReference type="GO" id="GO:0032259">
    <property type="term" value="P:methylation"/>
    <property type="evidence" value="ECO:0007669"/>
    <property type="project" value="UniProtKB-KW"/>
</dbReference>
<evidence type="ECO:0000256" key="10">
    <source>
        <dbReference type="RuleBase" id="RU362022"/>
    </source>
</evidence>
<evidence type="ECO:0000313" key="13">
    <source>
        <dbReference type="Proteomes" id="UP001271007"/>
    </source>
</evidence>
<feature type="transmembrane region" description="Helical" evidence="10">
    <location>
        <begin position="166"/>
        <end position="186"/>
    </location>
</feature>
<dbReference type="PANTHER" id="PTHR12714:SF9">
    <property type="entry name" value="PROTEIN-S-ISOPRENYLCYSTEINE O-METHYLTRANSFERASE"/>
    <property type="match status" value="1"/>
</dbReference>
<evidence type="ECO:0000256" key="8">
    <source>
        <dbReference type="ARBA" id="ARBA00022989"/>
    </source>
</evidence>
<dbReference type="InterPro" id="IPR025770">
    <property type="entry name" value="PPMT_MeTrfase"/>
</dbReference>
<sequence length="295" mass="33086">MARKSVSSSAANGNSHPPKPEPETTESPAEPELIPGTNREDTADEFDWDSSLYERRQALPYDPSLLPTGRRSLSSIALQSFSLGLTLASCILATTYLLLTNNPLWRLPTFFACLSLFHFLEFWTTARFNMPAARASSFLLFSNGAAYNIAHTLATVEVLTSAFFPWYQSLFVNPFTITSGVVLVLIGQSIRTLAMAQAGTNFNHTPAKTKQEGHVLVTEGIYRWLRHPSYFGFFWWAIGTQMLVGNKVCVVGYSIALFNFFNRRIKAEEITLVDFFGDDYLAFRRRTGTGIPFIY</sequence>
<keyword evidence="13" id="KW-1185">Reference proteome</keyword>
<gene>
    <name evidence="12" type="primary">STE14</name>
    <name evidence="12" type="ORF">LTR09_000499</name>
</gene>
<keyword evidence="5 12" id="KW-0808">Transferase</keyword>
<dbReference type="Pfam" id="PF04140">
    <property type="entry name" value="ICMT"/>
    <property type="match status" value="1"/>
</dbReference>
<dbReference type="Gene3D" id="1.20.120.1630">
    <property type="match status" value="1"/>
</dbReference>
<evidence type="ECO:0000313" key="12">
    <source>
        <dbReference type="EMBL" id="KAK3058934.1"/>
    </source>
</evidence>
<comment type="caution">
    <text evidence="12">The sequence shown here is derived from an EMBL/GenBank/DDBJ whole genome shotgun (WGS) entry which is preliminary data.</text>
</comment>
<keyword evidence="7 10" id="KW-0812">Transmembrane</keyword>